<comment type="catalytic activity">
    <reaction evidence="1">
        <text>Hydrolysis of terminal, non-reducing beta-D-glucosyl residues with release of beta-D-glucose.</text>
        <dbReference type="EC" id="3.2.1.21"/>
    </reaction>
</comment>
<dbReference type="PANTHER" id="PTHR42715:SF10">
    <property type="entry name" value="BETA-GLUCOSIDASE"/>
    <property type="match status" value="1"/>
</dbReference>
<dbReference type="InterPro" id="IPR026891">
    <property type="entry name" value="Fn3-like"/>
</dbReference>
<organism evidence="9 10">
    <name type="scientific">Penicillium concentricum</name>
    <dbReference type="NCBI Taxonomy" id="293559"/>
    <lineage>
        <taxon>Eukaryota</taxon>
        <taxon>Fungi</taxon>
        <taxon>Dikarya</taxon>
        <taxon>Ascomycota</taxon>
        <taxon>Pezizomycotina</taxon>
        <taxon>Eurotiomycetes</taxon>
        <taxon>Eurotiomycetidae</taxon>
        <taxon>Eurotiales</taxon>
        <taxon>Aspergillaceae</taxon>
        <taxon>Penicillium</taxon>
    </lineage>
</organism>
<name>A0A9W9RB78_9EURO</name>
<reference evidence="9" key="1">
    <citation type="submission" date="2022-12" db="EMBL/GenBank/DDBJ databases">
        <authorList>
            <person name="Petersen C."/>
        </authorList>
    </citation>
    <scope>NUCLEOTIDE SEQUENCE</scope>
    <source>
        <strain evidence="9">IBT 3081</strain>
    </source>
</reference>
<dbReference type="AlphaFoldDB" id="A0A9W9RB78"/>
<comment type="caution">
    <text evidence="9">The sequence shown here is derived from an EMBL/GenBank/DDBJ whole genome shotgun (WGS) entry which is preliminary data.</text>
</comment>
<keyword evidence="4" id="KW-0378">Hydrolase</keyword>
<evidence type="ECO:0000256" key="2">
    <source>
        <dbReference type="ARBA" id="ARBA00005336"/>
    </source>
</evidence>
<dbReference type="Gene3D" id="2.60.40.10">
    <property type="entry name" value="Immunoglobulins"/>
    <property type="match status" value="1"/>
</dbReference>
<sequence>MYVIPKLSSAIPIYYNYIALDRKQLNVDTPSDYQDADARVSTKGKVSVSATLTNTGSVAGKQVVQVYLSKFAPLIERPLKNLVRFEKVRLEPGESRSVTFEIQTEEMGYYLNEKKQVDKDTYTLYIGSSSADEDLEQLSVTFV</sequence>
<proteinExistence type="inferred from homology"/>
<protein>
    <recommendedName>
        <fullName evidence="3">beta-glucosidase</fullName>
        <ecNumber evidence="3">3.2.1.21</ecNumber>
    </recommendedName>
</protein>
<dbReference type="EMBL" id="JAPZBT010000006">
    <property type="protein sequence ID" value="KAJ5356986.1"/>
    <property type="molecule type" value="Genomic_DNA"/>
</dbReference>
<evidence type="ECO:0000256" key="6">
    <source>
        <dbReference type="ARBA" id="ARBA00023295"/>
    </source>
</evidence>
<evidence type="ECO:0000256" key="4">
    <source>
        <dbReference type="ARBA" id="ARBA00022801"/>
    </source>
</evidence>
<dbReference type="RefSeq" id="XP_056575133.1">
    <property type="nucleotide sequence ID" value="XM_056729318.1"/>
</dbReference>
<evidence type="ECO:0000256" key="3">
    <source>
        <dbReference type="ARBA" id="ARBA00012744"/>
    </source>
</evidence>
<dbReference type="InterPro" id="IPR013783">
    <property type="entry name" value="Ig-like_fold"/>
</dbReference>
<keyword evidence="5" id="KW-0119">Carbohydrate metabolism</keyword>
<dbReference type="Pfam" id="PF14310">
    <property type="entry name" value="Fn3-like"/>
    <property type="match status" value="1"/>
</dbReference>
<gene>
    <name evidence="9" type="ORF">N7517_011595</name>
</gene>
<evidence type="ECO:0000313" key="10">
    <source>
        <dbReference type="Proteomes" id="UP001147752"/>
    </source>
</evidence>
<dbReference type="GeneID" id="81468501"/>
<dbReference type="Proteomes" id="UP001147752">
    <property type="component" value="Unassembled WGS sequence"/>
</dbReference>
<dbReference type="OrthoDB" id="2123594at2759"/>
<dbReference type="EC" id="3.2.1.21" evidence="3"/>
<dbReference type="PANTHER" id="PTHR42715">
    <property type="entry name" value="BETA-GLUCOSIDASE"/>
    <property type="match status" value="1"/>
</dbReference>
<reference evidence="9" key="2">
    <citation type="journal article" date="2023" name="IMA Fungus">
        <title>Comparative genomic study of the Penicillium genus elucidates a diverse pangenome and 15 lateral gene transfer events.</title>
        <authorList>
            <person name="Petersen C."/>
            <person name="Sorensen T."/>
            <person name="Nielsen M.R."/>
            <person name="Sondergaard T.E."/>
            <person name="Sorensen J.L."/>
            <person name="Fitzpatrick D.A."/>
            <person name="Frisvad J.C."/>
            <person name="Nielsen K.L."/>
        </authorList>
    </citation>
    <scope>NUCLEOTIDE SEQUENCE</scope>
    <source>
        <strain evidence="9">IBT 3081</strain>
    </source>
</reference>
<accession>A0A9W9RB78</accession>
<dbReference type="GO" id="GO:0008422">
    <property type="term" value="F:beta-glucosidase activity"/>
    <property type="evidence" value="ECO:0007669"/>
    <property type="project" value="UniProtKB-EC"/>
</dbReference>
<evidence type="ECO:0000313" key="9">
    <source>
        <dbReference type="EMBL" id="KAJ5356986.1"/>
    </source>
</evidence>
<keyword evidence="7" id="KW-0624">Polysaccharide degradation</keyword>
<evidence type="ECO:0000256" key="1">
    <source>
        <dbReference type="ARBA" id="ARBA00000448"/>
    </source>
</evidence>
<dbReference type="SMART" id="SM01217">
    <property type="entry name" value="Fn3_like"/>
    <property type="match status" value="1"/>
</dbReference>
<evidence type="ECO:0000256" key="5">
    <source>
        <dbReference type="ARBA" id="ARBA00023277"/>
    </source>
</evidence>
<comment type="similarity">
    <text evidence="2">Belongs to the glycosyl hydrolase 3 family.</text>
</comment>
<evidence type="ECO:0000256" key="7">
    <source>
        <dbReference type="ARBA" id="ARBA00023326"/>
    </source>
</evidence>
<feature type="domain" description="Fibronectin type III-like" evidence="8">
    <location>
        <begin position="62"/>
        <end position="130"/>
    </location>
</feature>
<evidence type="ECO:0000259" key="8">
    <source>
        <dbReference type="SMART" id="SM01217"/>
    </source>
</evidence>
<dbReference type="InterPro" id="IPR050288">
    <property type="entry name" value="Cellulose_deg_GH3"/>
</dbReference>
<keyword evidence="6" id="KW-0326">Glycosidase</keyword>
<keyword evidence="10" id="KW-1185">Reference proteome</keyword>
<dbReference type="GO" id="GO:0000272">
    <property type="term" value="P:polysaccharide catabolic process"/>
    <property type="evidence" value="ECO:0007669"/>
    <property type="project" value="UniProtKB-KW"/>
</dbReference>